<sequence length="86" mass="9748">MTPHTDSRNKPEFSVGTRVKTRHSVDPELPEKEWPLETGVIVDEFGGVQDITDESYGRNWAVSRRWAIALDGGPLVFRNDPDLEPE</sequence>
<feature type="region of interest" description="Disordered" evidence="1">
    <location>
        <begin position="1"/>
        <end position="30"/>
    </location>
</feature>
<feature type="compositionally biased region" description="Basic and acidic residues" evidence="1">
    <location>
        <begin position="1"/>
        <end position="11"/>
    </location>
</feature>
<dbReference type="KEGG" id="roz:CBI38_06930"/>
<reference evidence="2 3" key="1">
    <citation type="submission" date="2017-05" db="EMBL/GenBank/DDBJ databases">
        <title>Isolation of Rhodococcus sp. S2-17 biodegrading of BP-3.</title>
        <authorList>
            <person name="Lee Y."/>
            <person name="Kim K.H."/>
            <person name="Chun B.H."/>
            <person name="Jung H.S."/>
            <person name="Jeon C.O."/>
        </authorList>
    </citation>
    <scope>NUCLEOTIDE SEQUENCE [LARGE SCALE GENOMIC DNA]</scope>
    <source>
        <strain evidence="2 3">S2-17</strain>
    </source>
</reference>
<gene>
    <name evidence="2" type="ORF">CBI38_06930</name>
</gene>
<name>A0A2S2BRX4_9NOCA</name>
<organism evidence="2 3">
    <name type="scientific">Rhodococcus oxybenzonivorans</name>
    <dbReference type="NCBI Taxonomy" id="1990687"/>
    <lineage>
        <taxon>Bacteria</taxon>
        <taxon>Bacillati</taxon>
        <taxon>Actinomycetota</taxon>
        <taxon>Actinomycetes</taxon>
        <taxon>Mycobacteriales</taxon>
        <taxon>Nocardiaceae</taxon>
        <taxon>Rhodococcus</taxon>
    </lineage>
</organism>
<dbReference type="EMBL" id="CP021354">
    <property type="protein sequence ID" value="AWK71351.1"/>
    <property type="molecule type" value="Genomic_DNA"/>
</dbReference>
<protein>
    <submittedName>
        <fullName evidence="2">Uncharacterized protein</fullName>
    </submittedName>
</protein>
<proteinExistence type="predicted"/>
<evidence type="ECO:0000313" key="3">
    <source>
        <dbReference type="Proteomes" id="UP000245711"/>
    </source>
</evidence>
<dbReference type="AlphaFoldDB" id="A0A2S2BRX4"/>
<dbReference type="Proteomes" id="UP000245711">
    <property type="component" value="Chromosome"/>
</dbReference>
<accession>A0A2S2BRX4</accession>
<evidence type="ECO:0000313" key="2">
    <source>
        <dbReference type="EMBL" id="AWK71351.1"/>
    </source>
</evidence>
<dbReference type="RefSeq" id="WP_109327541.1">
    <property type="nucleotide sequence ID" value="NZ_CP021354.1"/>
</dbReference>
<keyword evidence="3" id="KW-1185">Reference proteome</keyword>
<evidence type="ECO:0000256" key="1">
    <source>
        <dbReference type="SAM" id="MobiDB-lite"/>
    </source>
</evidence>
<dbReference type="OrthoDB" id="4463870at2"/>